<evidence type="ECO:0000256" key="3">
    <source>
        <dbReference type="ARBA" id="ARBA00023002"/>
    </source>
</evidence>
<keyword evidence="12" id="KW-1185">Reference proteome</keyword>
<sequence>MGAGIPHIIPDAHNGLPRFCMARNKIALIGAGNIGGTLAHLIGLKELGDVALFDVFGGVAAGKALDLMQSGPVDGFDSAMAGGSDYAAIAGSDVVIVTAGFPRQPGMSRDDLVAKNAGVIAQVAEGIKAHCPDAFVIVITNPLDAMVWVMQLKSGLPHNKVVGMAGVLDSARFRLFLAHEFGVSVEDVTAFVLGGHGDTMVPLTRYSTVAGIPVPDLIKMGWTTQEKIDAIVKRTANGGGEIVKLLEKGSAFYAPAASAIAMAESYLKDKKRVLPCAAYLSGQYGIDGLYIGVPVVIGAGGVERIVEIELDAAEQAAFDKSCASVRELIEASKKLVG</sequence>
<name>A0A0D6P333_9PROT</name>
<evidence type="ECO:0000256" key="6">
    <source>
        <dbReference type="PIRSR" id="PIRSR000102-1"/>
    </source>
</evidence>
<dbReference type="NCBIfam" id="NF004863">
    <property type="entry name" value="PRK06223.1"/>
    <property type="match status" value="1"/>
</dbReference>
<evidence type="ECO:0000313" key="11">
    <source>
        <dbReference type="EMBL" id="GAN76092.1"/>
    </source>
</evidence>
<dbReference type="InterPro" id="IPR001557">
    <property type="entry name" value="L-lactate/malate_DH"/>
</dbReference>
<evidence type="ECO:0000256" key="5">
    <source>
        <dbReference type="HAMAP-Rule" id="MF_00487"/>
    </source>
</evidence>
<dbReference type="Gene3D" id="3.40.50.720">
    <property type="entry name" value="NAD(P)-binding Rossmann-like Domain"/>
    <property type="match status" value="1"/>
</dbReference>
<dbReference type="InterPro" id="IPR036291">
    <property type="entry name" value="NAD(P)-bd_dom_sf"/>
</dbReference>
<dbReference type="CDD" id="cd01339">
    <property type="entry name" value="LDH-like_MDH"/>
    <property type="match status" value="1"/>
</dbReference>
<dbReference type="EMBL" id="BANB01000051">
    <property type="protein sequence ID" value="GAN76092.1"/>
    <property type="molecule type" value="Genomic_DNA"/>
</dbReference>
<evidence type="ECO:0000256" key="8">
    <source>
        <dbReference type="PIRSR" id="PIRSR000102-3"/>
    </source>
</evidence>
<dbReference type="Proteomes" id="UP000032680">
    <property type="component" value="Unassembled WGS sequence"/>
</dbReference>
<evidence type="ECO:0000313" key="12">
    <source>
        <dbReference type="Proteomes" id="UP000032680"/>
    </source>
</evidence>
<dbReference type="PANTHER" id="PTHR43128">
    <property type="entry name" value="L-2-HYDROXYCARBOXYLATE DEHYDROGENASE (NAD(P)(+))"/>
    <property type="match status" value="1"/>
</dbReference>
<evidence type="ECO:0000256" key="2">
    <source>
        <dbReference type="ARBA" id="ARBA00022532"/>
    </source>
</evidence>
<dbReference type="HAMAP" id="MF_00487">
    <property type="entry name" value="Malate_dehydrog_3"/>
    <property type="match status" value="1"/>
</dbReference>
<dbReference type="EC" id="1.1.1.37" evidence="5"/>
<organism evidence="11 12">
    <name type="scientific">Acidisphaera rubrifaciens HS-AP3</name>
    <dbReference type="NCBI Taxonomy" id="1231350"/>
    <lineage>
        <taxon>Bacteria</taxon>
        <taxon>Pseudomonadati</taxon>
        <taxon>Pseudomonadota</taxon>
        <taxon>Alphaproteobacteria</taxon>
        <taxon>Acetobacterales</taxon>
        <taxon>Acetobacteraceae</taxon>
        <taxon>Acidisphaera</taxon>
    </lineage>
</organism>
<keyword evidence="2 5" id="KW-0816">Tricarboxylic acid cycle</keyword>
<keyword evidence="3 5" id="KW-0560">Oxidoreductase</keyword>
<dbReference type="SUPFAM" id="SSF51735">
    <property type="entry name" value="NAD(P)-binding Rossmann-fold domains"/>
    <property type="match status" value="1"/>
</dbReference>
<proteinExistence type="inferred from homology"/>
<dbReference type="GO" id="GO:0006099">
    <property type="term" value="P:tricarboxylic acid cycle"/>
    <property type="evidence" value="ECO:0007669"/>
    <property type="project" value="UniProtKB-UniRule"/>
</dbReference>
<dbReference type="AlphaFoldDB" id="A0A0D6P333"/>
<feature type="binding site" evidence="5 7">
    <location>
        <position position="103"/>
    </location>
    <ligand>
        <name>substrate</name>
    </ligand>
</feature>
<comment type="caution">
    <text evidence="11">The sequence shown here is derived from an EMBL/GenBank/DDBJ whole genome shotgun (WGS) entry which is preliminary data.</text>
</comment>
<protein>
    <recommendedName>
        <fullName evidence="5">Malate dehydrogenase</fullName>
        <ecNumber evidence="5">1.1.1.37</ecNumber>
    </recommendedName>
</protein>
<evidence type="ECO:0000256" key="7">
    <source>
        <dbReference type="PIRSR" id="PIRSR000102-2"/>
    </source>
</evidence>
<keyword evidence="4 5" id="KW-0520">NAD</keyword>
<dbReference type="InterPro" id="IPR011275">
    <property type="entry name" value="Malate_DH_type3"/>
</dbReference>
<accession>A0A0D6P333</accession>
<feature type="binding site" evidence="5 8">
    <location>
        <begin position="30"/>
        <end position="35"/>
    </location>
    <ligand>
        <name>NAD(+)</name>
        <dbReference type="ChEBI" id="CHEBI:57540"/>
    </ligand>
</feature>
<dbReference type="InterPro" id="IPR022383">
    <property type="entry name" value="Lactate/malate_DH_C"/>
</dbReference>
<dbReference type="Pfam" id="PF02866">
    <property type="entry name" value="Ldh_1_C"/>
    <property type="match status" value="1"/>
</dbReference>
<dbReference type="SUPFAM" id="SSF56327">
    <property type="entry name" value="LDH C-terminal domain-like"/>
    <property type="match status" value="1"/>
</dbReference>
<dbReference type="GO" id="GO:0004459">
    <property type="term" value="F:L-lactate dehydrogenase (NAD+) activity"/>
    <property type="evidence" value="ECO:0007669"/>
    <property type="project" value="TreeGrafter"/>
</dbReference>
<evidence type="ECO:0000259" key="9">
    <source>
        <dbReference type="Pfam" id="PF00056"/>
    </source>
</evidence>
<feature type="active site" description="Proton acceptor" evidence="5 6">
    <location>
        <position position="196"/>
    </location>
</feature>
<dbReference type="PRINTS" id="PR00086">
    <property type="entry name" value="LLDHDRGNASE"/>
</dbReference>
<evidence type="ECO:0000259" key="10">
    <source>
        <dbReference type="Pfam" id="PF02866"/>
    </source>
</evidence>
<comment type="catalytic activity">
    <reaction evidence="5">
        <text>(S)-malate + NAD(+) = oxaloacetate + NADH + H(+)</text>
        <dbReference type="Rhea" id="RHEA:21432"/>
        <dbReference type="ChEBI" id="CHEBI:15378"/>
        <dbReference type="ChEBI" id="CHEBI:15589"/>
        <dbReference type="ChEBI" id="CHEBI:16452"/>
        <dbReference type="ChEBI" id="CHEBI:57540"/>
        <dbReference type="ChEBI" id="CHEBI:57945"/>
        <dbReference type="EC" id="1.1.1.37"/>
    </reaction>
</comment>
<dbReference type="GO" id="GO:0006089">
    <property type="term" value="P:lactate metabolic process"/>
    <property type="evidence" value="ECO:0007669"/>
    <property type="project" value="TreeGrafter"/>
</dbReference>
<feature type="binding site" evidence="5 7">
    <location>
        <position position="172"/>
    </location>
    <ligand>
        <name>substrate</name>
    </ligand>
</feature>
<reference evidence="11 12" key="1">
    <citation type="submission" date="2012-11" db="EMBL/GenBank/DDBJ databases">
        <title>Whole genome sequence of Acidisphaera rubrifaciens HS-AP3.</title>
        <authorList>
            <person name="Azuma Y."/>
            <person name="Higashiura N."/>
            <person name="Hirakawa H."/>
            <person name="Matsushita K."/>
        </authorList>
    </citation>
    <scope>NUCLEOTIDE SEQUENCE [LARGE SCALE GENOMIC DNA]</scope>
    <source>
        <strain evidence="11 12">HS-AP3</strain>
    </source>
</reference>
<dbReference type="Gene3D" id="3.90.110.10">
    <property type="entry name" value="Lactate dehydrogenase/glycoside hydrolase, family 4, C-terminal"/>
    <property type="match status" value="1"/>
</dbReference>
<dbReference type="Pfam" id="PF00056">
    <property type="entry name" value="Ldh_1_N"/>
    <property type="match status" value="1"/>
</dbReference>
<feature type="domain" description="Lactate/malate dehydrogenase N-terminal" evidence="9">
    <location>
        <begin position="25"/>
        <end position="163"/>
    </location>
</feature>
<feature type="binding site" evidence="5 8">
    <location>
        <position position="116"/>
    </location>
    <ligand>
        <name>NAD(+)</name>
        <dbReference type="ChEBI" id="CHEBI:57540"/>
    </ligand>
</feature>
<feature type="binding site" evidence="5 7">
    <location>
        <position position="109"/>
    </location>
    <ligand>
        <name>substrate</name>
    </ligand>
</feature>
<dbReference type="InterPro" id="IPR001236">
    <property type="entry name" value="Lactate/malate_DH_N"/>
</dbReference>
<evidence type="ECO:0000256" key="1">
    <source>
        <dbReference type="ARBA" id="ARBA00003966"/>
    </source>
</evidence>
<feature type="binding site" evidence="5 8">
    <location>
        <begin position="139"/>
        <end position="141"/>
    </location>
    <ligand>
        <name>NAD(+)</name>
        <dbReference type="ChEBI" id="CHEBI:57540"/>
    </ligand>
</feature>
<feature type="binding site" evidence="5 8">
    <location>
        <position position="54"/>
    </location>
    <ligand>
        <name>NAD(+)</name>
        <dbReference type="ChEBI" id="CHEBI:57540"/>
    </ligand>
</feature>
<dbReference type="PIRSF" id="PIRSF000102">
    <property type="entry name" value="Lac_mal_DH"/>
    <property type="match status" value="1"/>
</dbReference>
<dbReference type="GO" id="GO:0030060">
    <property type="term" value="F:L-malate dehydrogenase (NAD+) activity"/>
    <property type="evidence" value="ECO:0007669"/>
    <property type="project" value="UniProtKB-UniRule"/>
</dbReference>
<dbReference type="PANTHER" id="PTHR43128:SF16">
    <property type="entry name" value="L-LACTATE DEHYDROGENASE"/>
    <property type="match status" value="1"/>
</dbReference>
<dbReference type="NCBIfam" id="TIGR01763">
    <property type="entry name" value="MalateDH_bact"/>
    <property type="match status" value="1"/>
</dbReference>
<dbReference type="FunFam" id="3.90.110.10:FF:000004">
    <property type="entry name" value="Malate dehydrogenase"/>
    <property type="match status" value="1"/>
</dbReference>
<comment type="similarity">
    <text evidence="5">Belongs to the LDH/MDH superfamily. MDH type 3 family.</text>
</comment>
<evidence type="ECO:0000256" key="4">
    <source>
        <dbReference type="ARBA" id="ARBA00023027"/>
    </source>
</evidence>
<gene>
    <name evidence="5" type="primary">mdh</name>
    <name evidence="11" type="ORF">Asru_0051_04</name>
</gene>
<feature type="domain" description="Lactate/malate dehydrogenase C-terminal" evidence="10">
    <location>
        <begin position="168"/>
        <end position="334"/>
    </location>
</feature>
<dbReference type="FunFam" id="3.40.50.720:FF:000018">
    <property type="entry name" value="Malate dehydrogenase"/>
    <property type="match status" value="1"/>
</dbReference>
<dbReference type="InterPro" id="IPR015955">
    <property type="entry name" value="Lactate_DH/Glyco_Ohase_4_C"/>
</dbReference>
<comment type="function">
    <text evidence="1 5">Catalyzes the reversible oxidation of malate to oxaloacetate.</text>
</comment>
<feature type="binding site" evidence="5 7">
    <location>
        <position position="141"/>
    </location>
    <ligand>
        <name>substrate</name>
    </ligand>
</feature>